<keyword evidence="4 13" id="KW-0894">Sodium channel</keyword>
<evidence type="ECO:0000256" key="6">
    <source>
        <dbReference type="ARBA" id="ARBA00022989"/>
    </source>
</evidence>
<keyword evidence="11 13" id="KW-0739">Sodium transport</keyword>
<proteinExistence type="inferred from homology"/>
<evidence type="ECO:0000256" key="7">
    <source>
        <dbReference type="ARBA" id="ARBA00023053"/>
    </source>
</evidence>
<evidence type="ECO:0000256" key="4">
    <source>
        <dbReference type="ARBA" id="ARBA00022461"/>
    </source>
</evidence>
<accession>A0A914WC47</accession>
<evidence type="ECO:0000256" key="5">
    <source>
        <dbReference type="ARBA" id="ARBA00022692"/>
    </source>
</evidence>
<evidence type="ECO:0000256" key="3">
    <source>
        <dbReference type="ARBA" id="ARBA00022448"/>
    </source>
</evidence>
<evidence type="ECO:0000256" key="1">
    <source>
        <dbReference type="ARBA" id="ARBA00004141"/>
    </source>
</evidence>
<comment type="similarity">
    <text evidence="2 13">Belongs to the amiloride-sensitive sodium channel (TC 1.A.6) family.</text>
</comment>
<keyword evidence="9 14" id="KW-0472">Membrane</keyword>
<evidence type="ECO:0000256" key="8">
    <source>
        <dbReference type="ARBA" id="ARBA00023065"/>
    </source>
</evidence>
<evidence type="ECO:0000256" key="9">
    <source>
        <dbReference type="ARBA" id="ARBA00023136"/>
    </source>
</evidence>
<protein>
    <submittedName>
        <fullName evidence="16">Uncharacterized protein</fullName>
    </submittedName>
</protein>
<dbReference type="InterPro" id="IPR001873">
    <property type="entry name" value="ENaC"/>
</dbReference>
<feature type="transmembrane region" description="Helical" evidence="14">
    <location>
        <begin position="151"/>
        <end position="172"/>
    </location>
</feature>
<evidence type="ECO:0000256" key="2">
    <source>
        <dbReference type="ARBA" id="ARBA00007193"/>
    </source>
</evidence>
<dbReference type="Pfam" id="PF00858">
    <property type="entry name" value="ASC"/>
    <property type="match status" value="1"/>
</dbReference>
<keyword evidence="10" id="KW-0325">Glycoprotein</keyword>
<comment type="subcellular location">
    <subcellularLocation>
        <location evidence="1">Membrane</location>
        <topology evidence="1">Multi-pass membrane protein</topology>
    </subcellularLocation>
</comment>
<evidence type="ECO:0000256" key="13">
    <source>
        <dbReference type="RuleBase" id="RU000679"/>
    </source>
</evidence>
<dbReference type="Proteomes" id="UP000887566">
    <property type="component" value="Unplaced"/>
</dbReference>
<keyword evidence="5 13" id="KW-0812">Transmembrane</keyword>
<evidence type="ECO:0000256" key="12">
    <source>
        <dbReference type="ARBA" id="ARBA00023303"/>
    </source>
</evidence>
<evidence type="ECO:0000313" key="16">
    <source>
        <dbReference type="WBParaSite" id="PSAMB.scaffold3822size16760.g22617.t1"/>
    </source>
</evidence>
<keyword evidence="6 14" id="KW-1133">Transmembrane helix</keyword>
<keyword evidence="8 13" id="KW-0406">Ion transport</keyword>
<dbReference type="GO" id="GO:0005272">
    <property type="term" value="F:sodium channel activity"/>
    <property type="evidence" value="ECO:0007669"/>
    <property type="project" value="UniProtKB-KW"/>
</dbReference>
<sequence>MFWWKRQLGTALNDILGLEGISERRASHREIDSGSRRALYGAAKRGADRSSMSDEMPTIPRTAKARQAGCLCGLCDSSDQSCAPYCLMDRSNVYEHPTLINNNKDDLRKSLDLESEHDELVIVEHLKDFSQETTAHGISRIGSSKTCCGRLAWGFGVVICFVLFTTQAFWVIEKFQRNEKIVNVEVRHFLPYRNTATYDIFKEACVCDPDGSRR</sequence>
<keyword evidence="15" id="KW-1185">Reference proteome</keyword>
<keyword evidence="7" id="KW-0915">Sodium</keyword>
<reference evidence="16" key="1">
    <citation type="submission" date="2022-11" db="UniProtKB">
        <authorList>
            <consortium name="WormBaseParasite"/>
        </authorList>
    </citation>
    <scope>IDENTIFICATION</scope>
</reference>
<dbReference type="AlphaFoldDB" id="A0A914WC47"/>
<name>A0A914WC47_9BILA</name>
<evidence type="ECO:0000256" key="11">
    <source>
        <dbReference type="ARBA" id="ARBA00023201"/>
    </source>
</evidence>
<keyword evidence="3 13" id="KW-0813">Transport</keyword>
<organism evidence="15 16">
    <name type="scientific">Plectus sambesii</name>
    <dbReference type="NCBI Taxonomy" id="2011161"/>
    <lineage>
        <taxon>Eukaryota</taxon>
        <taxon>Metazoa</taxon>
        <taxon>Ecdysozoa</taxon>
        <taxon>Nematoda</taxon>
        <taxon>Chromadorea</taxon>
        <taxon>Plectida</taxon>
        <taxon>Plectina</taxon>
        <taxon>Plectoidea</taxon>
        <taxon>Plectidae</taxon>
        <taxon>Plectus</taxon>
    </lineage>
</organism>
<dbReference type="WBParaSite" id="PSAMB.scaffold3822size16760.g22617.t1">
    <property type="protein sequence ID" value="PSAMB.scaffold3822size16760.g22617.t1"/>
    <property type="gene ID" value="PSAMB.scaffold3822size16760.g22617"/>
</dbReference>
<dbReference type="GO" id="GO:0016020">
    <property type="term" value="C:membrane"/>
    <property type="evidence" value="ECO:0007669"/>
    <property type="project" value="UniProtKB-SubCell"/>
</dbReference>
<evidence type="ECO:0000313" key="15">
    <source>
        <dbReference type="Proteomes" id="UP000887566"/>
    </source>
</evidence>
<evidence type="ECO:0000256" key="14">
    <source>
        <dbReference type="SAM" id="Phobius"/>
    </source>
</evidence>
<keyword evidence="12 13" id="KW-0407">Ion channel</keyword>
<evidence type="ECO:0000256" key="10">
    <source>
        <dbReference type="ARBA" id="ARBA00023180"/>
    </source>
</evidence>